<dbReference type="WBParaSite" id="OFLC_0000129101-mRNA-1">
    <property type="protein sequence ID" value="OFLC_0000129101-mRNA-1"/>
    <property type="gene ID" value="OFLC_0000129101"/>
</dbReference>
<dbReference type="EMBL" id="UZAJ01000585">
    <property type="protein sequence ID" value="VDO28995.1"/>
    <property type="molecule type" value="Genomic_DNA"/>
</dbReference>
<proteinExistence type="predicted"/>
<evidence type="ECO:0000313" key="1">
    <source>
        <dbReference type="EMBL" id="VDO28995.1"/>
    </source>
</evidence>
<protein>
    <submittedName>
        <fullName evidence="1 3">Uncharacterized protein</fullName>
    </submittedName>
</protein>
<evidence type="ECO:0000313" key="2">
    <source>
        <dbReference type="Proteomes" id="UP000267606"/>
    </source>
</evidence>
<gene>
    <name evidence="1" type="ORF">OFLC_LOCUS1292</name>
</gene>
<accession>A0A183H1D2</accession>
<organism evidence="3">
    <name type="scientific">Onchocerca flexuosa</name>
    <dbReference type="NCBI Taxonomy" id="387005"/>
    <lineage>
        <taxon>Eukaryota</taxon>
        <taxon>Metazoa</taxon>
        <taxon>Ecdysozoa</taxon>
        <taxon>Nematoda</taxon>
        <taxon>Chromadorea</taxon>
        <taxon>Rhabditida</taxon>
        <taxon>Spirurina</taxon>
        <taxon>Spiruromorpha</taxon>
        <taxon>Filarioidea</taxon>
        <taxon>Onchocercidae</taxon>
        <taxon>Onchocerca</taxon>
    </lineage>
</organism>
<evidence type="ECO:0000313" key="3">
    <source>
        <dbReference type="WBParaSite" id="OFLC_0000129101-mRNA-1"/>
    </source>
</evidence>
<reference evidence="3" key="1">
    <citation type="submission" date="2016-06" db="UniProtKB">
        <authorList>
            <consortium name="WormBaseParasite"/>
        </authorList>
    </citation>
    <scope>IDENTIFICATION</scope>
</reference>
<dbReference type="Proteomes" id="UP000267606">
    <property type="component" value="Unassembled WGS sequence"/>
</dbReference>
<dbReference type="AlphaFoldDB" id="A0A183H1D2"/>
<name>A0A183H1D2_9BILA</name>
<keyword evidence="2" id="KW-1185">Reference proteome</keyword>
<dbReference type="STRING" id="387005.A0A183H1D2"/>
<sequence>MIRGEKEEEDTFLIKTKISKNYLPVVRKRRSLTRSECSESPKLPDDVHVEMDCLGTKILNSSSTGIVYFYFISQSVRTRWQSRRCEDPSSRILRCAF</sequence>
<reference evidence="1 2" key="2">
    <citation type="submission" date="2018-11" db="EMBL/GenBank/DDBJ databases">
        <authorList>
            <consortium name="Pathogen Informatics"/>
        </authorList>
    </citation>
    <scope>NUCLEOTIDE SEQUENCE [LARGE SCALE GENOMIC DNA]</scope>
</reference>